<dbReference type="InterPro" id="IPR050463">
    <property type="entry name" value="Gfo/Idh/MocA_oxidrdct_glycsds"/>
</dbReference>
<dbReference type="GO" id="GO:0000166">
    <property type="term" value="F:nucleotide binding"/>
    <property type="evidence" value="ECO:0007669"/>
    <property type="project" value="InterPro"/>
</dbReference>
<keyword evidence="6" id="KW-1185">Reference proteome</keyword>
<dbReference type="SUPFAM" id="SSF51735">
    <property type="entry name" value="NAD(P)-binding Rossmann-fold domains"/>
    <property type="match status" value="1"/>
</dbReference>
<evidence type="ECO:0000256" key="2">
    <source>
        <dbReference type="ARBA" id="ARBA00023002"/>
    </source>
</evidence>
<protein>
    <submittedName>
        <fullName evidence="5">Uncharacterized protein</fullName>
    </submittedName>
</protein>
<dbReference type="Gene3D" id="3.30.360.10">
    <property type="entry name" value="Dihydrodipicolinate Reductase, domain 2"/>
    <property type="match status" value="1"/>
</dbReference>
<dbReference type="SUPFAM" id="SSF55347">
    <property type="entry name" value="Glyceraldehyde-3-phosphate dehydrogenase-like, C-terminal domain"/>
    <property type="match status" value="1"/>
</dbReference>
<dbReference type="Pfam" id="PF22725">
    <property type="entry name" value="GFO_IDH_MocA_C3"/>
    <property type="match status" value="1"/>
</dbReference>
<keyword evidence="2" id="KW-0560">Oxidoreductase</keyword>
<dbReference type="PANTHER" id="PTHR43818:SF11">
    <property type="entry name" value="BCDNA.GH03377"/>
    <property type="match status" value="1"/>
</dbReference>
<proteinExistence type="inferred from homology"/>
<dbReference type="InterPro" id="IPR000683">
    <property type="entry name" value="Gfo/Idh/MocA-like_OxRdtase_N"/>
</dbReference>
<evidence type="ECO:0000313" key="5">
    <source>
        <dbReference type="EMBL" id="KAK7114841.1"/>
    </source>
</evidence>
<comment type="caution">
    <text evidence="5">The sequence shown here is derived from an EMBL/GenBank/DDBJ whole genome shotgun (WGS) entry which is preliminary data.</text>
</comment>
<dbReference type="PANTHER" id="PTHR43818">
    <property type="entry name" value="BCDNA.GH03377"/>
    <property type="match status" value="1"/>
</dbReference>
<dbReference type="Proteomes" id="UP001374579">
    <property type="component" value="Unassembled WGS sequence"/>
</dbReference>
<accession>A0AAN9GP16</accession>
<evidence type="ECO:0000259" key="4">
    <source>
        <dbReference type="Pfam" id="PF22725"/>
    </source>
</evidence>
<comment type="similarity">
    <text evidence="1">Belongs to the Gfo/Idh/MocA family.</text>
</comment>
<dbReference type="InterPro" id="IPR036291">
    <property type="entry name" value="NAD(P)-bd_dom_sf"/>
</dbReference>
<dbReference type="AlphaFoldDB" id="A0AAN9GP16"/>
<organism evidence="5 6">
    <name type="scientific">Littorina saxatilis</name>
    <dbReference type="NCBI Taxonomy" id="31220"/>
    <lineage>
        <taxon>Eukaryota</taxon>
        <taxon>Metazoa</taxon>
        <taxon>Spiralia</taxon>
        <taxon>Lophotrochozoa</taxon>
        <taxon>Mollusca</taxon>
        <taxon>Gastropoda</taxon>
        <taxon>Caenogastropoda</taxon>
        <taxon>Littorinimorpha</taxon>
        <taxon>Littorinoidea</taxon>
        <taxon>Littorinidae</taxon>
        <taxon>Littorina</taxon>
    </lineage>
</organism>
<evidence type="ECO:0000259" key="3">
    <source>
        <dbReference type="Pfam" id="PF01408"/>
    </source>
</evidence>
<evidence type="ECO:0000256" key="1">
    <source>
        <dbReference type="ARBA" id="ARBA00010928"/>
    </source>
</evidence>
<dbReference type="EMBL" id="JBAMIC010000001">
    <property type="protein sequence ID" value="KAK7114841.1"/>
    <property type="molecule type" value="Genomic_DNA"/>
</dbReference>
<dbReference type="GO" id="GO:0016491">
    <property type="term" value="F:oxidoreductase activity"/>
    <property type="evidence" value="ECO:0007669"/>
    <property type="project" value="UniProtKB-KW"/>
</dbReference>
<name>A0AAN9GP16_9CAEN</name>
<dbReference type="Pfam" id="PF01408">
    <property type="entry name" value="GFO_IDH_MocA"/>
    <property type="match status" value="1"/>
</dbReference>
<feature type="domain" description="Gfo/Idh/MocA-like oxidoreductase N-terminal" evidence="3">
    <location>
        <begin position="8"/>
        <end position="114"/>
    </location>
</feature>
<dbReference type="InterPro" id="IPR055170">
    <property type="entry name" value="GFO_IDH_MocA-like_dom"/>
</dbReference>
<gene>
    <name evidence="5" type="ORF">V1264_000832</name>
</gene>
<sequence>MRKMLPGVGVFGTTAAIRGLVPILKTCGFNVVAAWGRTTEEAKQLAVDLDIDFHTDKIDEVLLHKDVDVVVISCSPHLQAPIAAKALGIGKHVLCGSPAGPRERDALRMVHASRYYPRLMSLMCQGLRFLPAFNRMRTMIGDGFIGRIDVCEVKVHFGTTYSDRFDWVCDEMMGGGALNIYGSNIIDLITFLTRQRATKVHGMLKTYTKQTGSIKGIREITSDDFCSFQLELEKGACVTVTLNGLLPGQFTQEIILVGDKGRLSVRGSDLYGQKRDRVKEDLLHFDPVNYKDVESFGIADTVRREIPTPYMKGMIRMMECVRDAFDRVEERQGWVGEPLANAATFEDSFYVQTVVDAIRLSSKSKEWVSVLLKDKEPEPNPFLSAAMRRSTFSLH</sequence>
<reference evidence="5 6" key="1">
    <citation type="submission" date="2024-02" db="EMBL/GenBank/DDBJ databases">
        <title>Chromosome-scale genome assembly of the rough periwinkle Littorina saxatilis.</title>
        <authorList>
            <person name="De Jode A."/>
            <person name="Faria R."/>
            <person name="Formenti G."/>
            <person name="Sims Y."/>
            <person name="Smith T.P."/>
            <person name="Tracey A."/>
            <person name="Wood J.M.D."/>
            <person name="Zagrodzka Z.B."/>
            <person name="Johannesson K."/>
            <person name="Butlin R.K."/>
            <person name="Leder E.H."/>
        </authorList>
    </citation>
    <scope>NUCLEOTIDE SEQUENCE [LARGE SCALE GENOMIC DNA]</scope>
    <source>
        <strain evidence="5">Snail1</strain>
        <tissue evidence="5">Muscle</tissue>
    </source>
</reference>
<dbReference type="Gene3D" id="3.40.50.720">
    <property type="entry name" value="NAD(P)-binding Rossmann-like Domain"/>
    <property type="match status" value="1"/>
</dbReference>
<evidence type="ECO:0000313" key="6">
    <source>
        <dbReference type="Proteomes" id="UP001374579"/>
    </source>
</evidence>
<feature type="domain" description="GFO/IDH/MocA-like oxidoreductase" evidence="4">
    <location>
        <begin position="133"/>
        <end position="263"/>
    </location>
</feature>